<protein>
    <submittedName>
        <fullName evidence="1">DNA polymerase III psi subunit</fullName>
    </submittedName>
</protein>
<name>A0A4R2FC31_9GAMM</name>
<dbReference type="RefSeq" id="WP_133040683.1">
    <property type="nucleotide sequence ID" value="NZ_SLWF01000057.1"/>
</dbReference>
<sequence length="110" mass="12008">MNKFLHAMGITQWRPKVGAGAPALLLLADDDHSLLQHPLVITVLRLLGIAPEACQVISEVDAGTPVLWSFGHSDEADAKISTPTIAELQQSNQAKRALWQQLWPHLDGVQ</sequence>
<dbReference type="GO" id="GO:0003887">
    <property type="term" value="F:DNA-directed DNA polymerase activity"/>
    <property type="evidence" value="ECO:0007669"/>
    <property type="project" value="InterPro"/>
</dbReference>
<dbReference type="Gene3D" id="3.40.50.10220">
    <property type="entry name" value="DNA polymerase III, psi subunit"/>
    <property type="match status" value="1"/>
</dbReference>
<keyword evidence="2" id="KW-1185">Reference proteome</keyword>
<organism evidence="1 2">
    <name type="scientific">Shewanella fodinae</name>
    <dbReference type="NCBI Taxonomy" id="552357"/>
    <lineage>
        <taxon>Bacteria</taxon>
        <taxon>Pseudomonadati</taxon>
        <taxon>Pseudomonadota</taxon>
        <taxon>Gammaproteobacteria</taxon>
        <taxon>Alteromonadales</taxon>
        <taxon>Shewanellaceae</taxon>
        <taxon>Shewanella</taxon>
    </lineage>
</organism>
<proteinExistence type="predicted"/>
<dbReference type="SUPFAM" id="SSF102220">
    <property type="entry name" value="DNA polymerase III psi subunit"/>
    <property type="match status" value="1"/>
</dbReference>
<dbReference type="InterPro" id="IPR036654">
    <property type="entry name" value="DNA_pol_III_psi_sf"/>
</dbReference>
<gene>
    <name evidence="1" type="ORF">EDC91_15712</name>
</gene>
<dbReference type="InterPro" id="IPR004615">
    <property type="entry name" value="DNA_pol_III_psi"/>
</dbReference>
<dbReference type="EMBL" id="SLWF01000057">
    <property type="protein sequence ID" value="TCN76318.1"/>
    <property type="molecule type" value="Genomic_DNA"/>
</dbReference>
<reference evidence="1 2" key="1">
    <citation type="submission" date="2019-03" db="EMBL/GenBank/DDBJ databases">
        <title>Freshwater and sediment microbial communities from various areas in North America, analyzing microbe dynamics in response to fracking.</title>
        <authorList>
            <person name="Lamendella R."/>
        </authorList>
    </citation>
    <scope>NUCLEOTIDE SEQUENCE [LARGE SCALE GENOMIC DNA]</scope>
    <source>
        <strain evidence="1 2">74A</strain>
    </source>
</reference>
<comment type="caution">
    <text evidence="1">The sequence shown here is derived from an EMBL/GenBank/DDBJ whole genome shotgun (WGS) entry which is preliminary data.</text>
</comment>
<evidence type="ECO:0000313" key="2">
    <source>
        <dbReference type="Proteomes" id="UP000294832"/>
    </source>
</evidence>
<accession>A0A4R2FC31</accession>
<dbReference type="GO" id="GO:0006260">
    <property type="term" value="P:DNA replication"/>
    <property type="evidence" value="ECO:0007669"/>
    <property type="project" value="InterPro"/>
</dbReference>
<dbReference type="GO" id="GO:0008408">
    <property type="term" value="F:3'-5' exonuclease activity"/>
    <property type="evidence" value="ECO:0007669"/>
    <property type="project" value="InterPro"/>
</dbReference>
<dbReference type="Pfam" id="PF03603">
    <property type="entry name" value="DNA_III_psi"/>
    <property type="match status" value="1"/>
</dbReference>
<dbReference type="Proteomes" id="UP000294832">
    <property type="component" value="Unassembled WGS sequence"/>
</dbReference>
<dbReference type="OrthoDB" id="6267421at2"/>
<dbReference type="AlphaFoldDB" id="A0A4R2FC31"/>
<evidence type="ECO:0000313" key="1">
    <source>
        <dbReference type="EMBL" id="TCN76318.1"/>
    </source>
</evidence>